<feature type="domain" description="STAS" evidence="1">
    <location>
        <begin position="4"/>
        <end position="97"/>
    </location>
</feature>
<dbReference type="PROSITE" id="PS50801">
    <property type="entry name" value="STAS"/>
    <property type="match status" value="1"/>
</dbReference>
<dbReference type="RefSeq" id="WP_345381439.1">
    <property type="nucleotide sequence ID" value="NZ_BAABIC010000010.1"/>
</dbReference>
<dbReference type="SUPFAM" id="SSF52091">
    <property type="entry name" value="SpoIIaa-like"/>
    <property type="match status" value="1"/>
</dbReference>
<dbReference type="Pfam" id="PF01740">
    <property type="entry name" value="STAS"/>
    <property type="match status" value="1"/>
</dbReference>
<dbReference type="InterPro" id="IPR002645">
    <property type="entry name" value="STAS_dom"/>
</dbReference>
<dbReference type="CDD" id="cd07043">
    <property type="entry name" value="STAS_anti-anti-sigma_factors"/>
    <property type="match status" value="1"/>
</dbReference>
<dbReference type="Gene3D" id="3.30.750.24">
    <property type="entry name" value="STAS domain"/>
    <property type="match status" value="1"/>
</dbReference>
<keyword evidence="3" id="KW-1185">Reference proteome</keyword>
<sequence>MVEIELEERPEPGHLVAHLRGEVDLATLGPFRAALRRLAEADSAVVVVELDDLQHLCASGVRELLTLGEDLERRGGGLHLVCGEHRPAQMILRALGIPASAGLPDVPAYAVSRSDRS</sequence>
<dbReference type="InterPro" id="IPR036513">
    <property type="entry name" value="STAS_dom_sf"/>
</dbReference>
<organism evidence="2 3">
    <name type="scientific">Pseudonocardia yuanmonensis</name>
    <dbReference type="NCBI Taxonomy" id="1095914"/>
    <lineage>
        <taxon>Bacteria</taxon>
        <taxon>Bacillati</taxon>
        <taxon>Actinomycetota</taxon>
        <taxon>Actinomycetes</taxon>
        <taxon>Pseudonocardiales</taxon>
        <taxon>Pseudonocardiaceae</taxon>
        <taxon>Pseudonocardia</taxon>
    </lineage>
</organism>
<name>A0ABP8WQ46_9PSEU</name>
<protein>
    <recommendedName>
        <fullName evidence="1">STAS domain-containing protein</fullName>
    </recommendedName>
</protein>
<comment type="caution">
    <text evidence="2">The sequence shown here is derived from an EMBL/GenBank/DDBJ whole genome shotgun (WGS) entry which is preliminary data.</text>
</comment>
<evidence type="ECO:0000259" key="1">
    <source>
        <dbReference type="PROSITE" id="PS50801"/>
    </source>
</evidence>
<dbReference type="EMBL" id="BAABIC010000010">
    <property type="protein sequence ID" value="GAA4693329.1"/>
    <property type="molecule type" value="Genomic_DNA"/>
</dbReference>
<accession>A0ABP8WQ46</accession>
<gene>
    <name evidence="2" type="ORF">GCM10023215_33200</name>
</gene>
<proteinExistence type="predicted"/>
<evidence type="ECO:0000313" key="3">
    <source>
        <dbReference type="Proteomes" id="UP001500325"/>
    </source>
</evidence>
<reference evidence="3" key="1">
    <citation type="journal article" date="2019" name="Int. J. Syst. Evol. Microbiol.">
        <title>The Global Catalogue of Microorganisms (GCM) 10K type strain sequencing project: providing services to taxonomists for standard genome sequencing and annotation.</title>
        <authorList>
            <consortium name="The Broad Institute Genomics Platform"/>
            <consortium name="The Broad Institute Genome Sequencing Center for Infectious Disease"/>
            <person name="Wu L."/>
            <person name="Ma J."/>
        </authorList>
    </citation>
    <scope>NUCLEOTIDE SEQUENCE [LARGE SCALE GENOMIC DNA]</scope>
    <source>
        <strain evidence="3">JCM 18055</strain>
    </source>
</reference>
<evidence type="ECO:0000313" key="2">
    <source>
        <dbReference type="EMBL" id="GAA4693329.1"/>
    </source>
</evidence>
<dbReference type="Proteomes" id="UP001500325">
    <property type="component" value="Unassembled WGS sequence"/>
</dbReference>